<feature type="transmembrane region" description="Helical" evidence="2">
    <location>
        <begin position="216"/>
        <end position="239"/>
    </location>
</feature>
<feature type="compositionally biased region" description="Basic and acidic residues" evidence="1">
    <location>
        <begin position="326"/>
        <end position="336"/>
    </location>
</feature>
<keyword evidence="2" id="KW-1133">Transmembrane helix</keyword>
<evidence type="ECO:0000256" key="1">
    <source>
        <dbReference type="SAM" id="MobiDB-lite"/>
    </source>
</evidence>
<sequence length="407" mass="41870">MSWIECLANPTACVASGAAQSATDGMWSSFVDWMARGLTDLTTYVFTAFSESTSPRFDQEWWRSNLDLMVMITLPLLVGMFVFQCLSAAARREPGRLGQAVIGAIIGTVGVPFAVAVVAGLGRVVDQLSVGILGGNAATMTALKRMVNVSALQAVPTLGGSLIVAVVLGLLAVMGLYLVMLLREVALIAFVVFAPVAMASWTWSATRHWLRRWIEIVAALLFSKVAMAMIFTLGLSAIGNAGDDGSFGIGTFLAGILLFAMAAFAPIATYSFVHWAGDHAGAAIQLVQHGSAGASALKQKADQAQQFAAHHFGGSSNGGPASVVGRDGETPDKDSSDDGGGSDFTPAGGPEVVVVEKTSSVRNAPTPPSSDAGGSATAVASSQVSVAAGEPAQVSDTAGESEGGDRR</sequence>
<evidence type="ECO:0000256" key="2">
    <source>
        <dbReference type="SAM" id="Phobius"/>
    </source>
</evidence>
<evidence type="ECO:0000313" key="3">
    <source>
        <dbReference type="EMBL" id="GAA1713381.1"/>
    </source>
</evidence>
<feature type="compositionally biased region" description="Low complexity" evidence="1">
    <location>
        <begin position="369"/>
        <end position="389"/>
    </location>
</feature>
<reference evidence="4" key="1">
    <citation type="journal article" date="2019" name="Int. J. Syst. Evol. Microbiol.">
        <title>The Global Catalogue of Microorganisms (GCM) 10K type strain sequencing project: providing services to taxonomists for standard genome sequencing and annotation.</title>
        <authorList>
            <consortium name="The Broad Institute Genomics Platform"/>
            <consortium name="The Broad Institute Genome Sequencing Center for Infectious Disease"/>
            <person name="Wu L."/>
            <person name="Ma J."/>
        </authorList>
    </citation>
    <scope>NUCLEOTIDE SEQUENCE [LARGE SCALE GENOMIC DNA]</scope>
    <source>
        <strain evidence="4">JCM 14307</strain>
    </source>
</reference>
<feature type="transmembrane region" description="Helical" evidence="2">
    <location>
        <begin position="155"/>
        <end position="179"/>
    </location>
</feature>
<name>A0ABP4V0R0_9ACTN</name>
<dbReference type="RefSeq" id="WP_344162603.1">
    <property type="nucleotide sequence ID" value="NZ_BAAANF010000023.1"/>
</dbReference>
<gene>
    <name evidence="3" type="ORF">GCM10009745_72120</name>
</gene>
<protein>
    <recommendedName>
        <fullName evidence="5">Conjugal transfer protein TrbL</fullName>
    </recommendedName>
</protein>
<feature type="transmembrane region" description="Helical" evidence="2">
    <location>
        <begin position="101"/>
        <end position="121"/>
    </location>
</feature>
<organism evidence="3 4">
    <name type="scientific">Kribbella yunnanensis</name>
    <dbReference type="NCBI Taxonomy" id="190194"/>
    <lineage>
        <taxon>Bacteria</taxon>
        <taxon>Bacillati</taxon>
        <taxon>Actinomycetota</taxon>
        <taxon>Actinomycetes</taxon>
        <taxon>Propionibacteriales</taxon>
        <taxon>Kribbellaceae</taxon>
        <taxon>Kribbella</taxon>
    </lineage>
</organism>
<accession>A0ABP4V0R0</accession>
<dbReference type="Proteomes" id="UP001500280">
    <property type="component" value="Unassembled WGS sequence"/>
</dbReference>
<evidence type="ECO:0000313" key="4">
    <source>
        <dbReference type="Proteomes" id="UP001500280"/>
    </source>
</evidence>
<keyword evidence="2" id="KW-0812">Transmembrane</keyword>
<dbReference type="InterPro" id="IPR045782">
    <property type="entry name" value="TrbL_3"/>
</dbReference>
<dbReference type="EMBL" id="BAAANF010000023">
    <property type="protein sequence ID" value="GAA1713381.1"/>
    <property type="molecule type" value="Genomic_DNA"/>
</dbReference>
<proteinExistence type="predicted"/>
<keyword evidence="2" id="KW-0472">Membrane</keyword>
<feature type="region of interest" description="Disordered" evidence="1">
    <location>
        <begin position="310"/>
        <end position="407"/>
    </location>
</feature>
<evidence type="ECO:0008006" key="5">
    <source>
        <dbReference type="Google" id="ProtNLM"/>
    </source>
</evidence>
<feature type="transmembrane region" description="Helical" evidence="2">
    <location>
        <begin position="245"/>
        <end position="265"/>
    </location>
</feature>
<feature type="transmembrane region" description="Helical" evidence="2">
    <location>
        <begin position="185"/>
        <end position="204"/>
    </location>
</feature>
<dbReference type="Pfam" id="PF19590">
    <property type="entry name" value="TrbL_3"/>
    <property type="match status" value="1"/>
</dbReference>
<feature type="transmembrane region" description="Helical" evidence="2">
    <location>
        <begin position="68"/>
        <end position="89"/>
    </location>
</feature>
<comment type="caution">
    <text evidence="3">The sequence shown here is derived from an EMBL/GenBank/DDBJ whole genome shotgun (WGS) entry which is preliminary data.</text>
</comment>
<keyword evidence="4" id="KW-1185">Reference proteome</keyword>